<dbReference type="OrthoDB" id="10429at2157"/>
<dbReference type="GeneID" id="14309156"/>
<dbReference type="Proteomes" id="UP000010824">
    <property type="component" value="Chromosome"/>
</dbReference>
<name>L0HEL8_METFS</name>
<feature type="domain" description="RNA-binding S4" evidence="8">
    <location>
        <begin position="108"/>
        <end position="170"/>
    </location>
</feature>
<evidence type="ECO:0000259" key="9">
    <source>
        <dbReference type="SMART" id="SM01390"/>
    </source>
</evidence>
<comment type="similarity">
    <text evidence="1 6">Belongs to the universal ribosomal protein uS4 family.</text>
</comment>
<dbReference type="GO" id="GO:0015935">
    <property type="term" value="C:small ribosomal subunit"/>
    <property type="evidence" value="ECO:0007669"/>
    <property type="project" value="InterPro"/>
</dbReference>
<dbReference type="GO" id="GO:0003735">
    <property type="term" value="F:structural constituent of ribosome"/>
    <property type="evidence" value="ECO:0007669"/>
    <property type="project" value="InterPro"/>
</dbReference>
<evidence type="ECO:0000256" key="6">
    <source>
        <dbReference type="HAMAP-Rule" id="MF_01306"/>
    </source>
</evidence>
<keyword evidence="5 6" id="KW-0687">Ribonucleoprotein</keyword>
<dbReference type="InterPro" id="IPR002942">
    <property type="entry name" value="S4_RNA-bd"/>
</dbReference>
<evidence type="ECO:0000256" key="3">
    <source>
        <dbReference type="ARBA" id="ARBA00022884"/>
    </source>
</evidence>
<comment type="function">
    <text evidence="6">With S5 and S12 plays an important role in translational accuracy.</text>
</comment>
<dbReference type="FunCoup" id="L0HEL8">
    <property type="interactions" value="173"/>
</dbReference>
<reference evidence="10 11" key="2">
    <citation type="journal article" date="2014" name="Genome Announc.">
        <title>Complete Genome Sequence of Methanoregula formicica SMSPT, a Mesophilic Hydrogenotrophic Methanogen Isolated from a Methanogenic Upflow Anaerobic Sludge Blanket Reactor.</title>
        <authorList>
            <person name="Yamamoto K."/>
            <person name="Tamaki H."/>
            <person name="Cadillo-Quiroz H."/>
            <person name="Imachi H."/>
            <person name="Kyrpides N."/>
            <person name="Woyke T."/>
            <person name="Goodwin L."/>
            <person name="Zinder S.H."/>
            <person name="Kamagata Y."/>
            <person name="Liu W.T."/>
        </authorList>
    </citation>
    <scope>NUCLEOTIDE SEQUENCE [LARGE SCALE GENOMIC DNA]</scope>
    <source>
        <strain evidence="11">DSM 22288 / NBRC 105244 / SMSP</strain>
    </source>
</reference>
<keyword evidence="4 6" id="KW-0689">Ribosomal protein</keyword>
<keyword evidence="2 6" id="KW-0699">rRNA-binding</keyword>
<accession>L0HEL8</accession>
<organism evidence="10 11">
    <name type="scientific">Methanoregula formicica (strain DSM 22288 / NBRC 105244 / SMSP)</name>
    <dbReference type="NCBI Taxonomy" id="593750"/>
    <lineage>
        <taxon>Archaea</taxon>
        <taxon>Methanobacteriati</taxon>
        <taxon>Methanobacteriota</taxon>
        <taxon>Stenosarchaea group</taxon>
        <taxon>Methanomicrobia</taxon>
        <taxon>Methanomicrobiales</taxon>
        <taxon>Methanoregulaceae</taxon>
        <taxon>Methanoregula</taxon>
    </lineage>
</organism>
<proteinExistence type="inferred from homology"/>
<evidence type="ECO:0000259" key="8">
    <source>
        <dbReference type="SMART" id="SM00363"/>
    </source>
</evidence>
<evidence type="ECO:0000256" key="2">
    <source>
        <dbReference type="ARBA" id="ARBA00022730"/>
    </source>
</evidence>
<evidence type="ECO:0000313" key="11">
    <source>
        <dbReference type="Proteomes" id="UP000010824"/>
    </source>
</evidence>
<dbReference type="InterPro" id="IPR018079">
    <property type="entry name" value="Ribosomal_uS4_CS"/>
</dbReference>
<dbReference type="PROSITE" id="PS50889">
    <property type="entry name" value="S4"/>
    <property type="match status" value="1"/>
</dbReference>
<dbReference type="STRING" id="593750.Metfor_0483"/>
<sequence length="199" mass="22568">MGYPGKNHKSYQTPKRPWEKARIEAETRLVIEYGLRNKREVWKAQAYLRKYRTGARHLLALSSGAADAALYETKKNELISSLQRNGILGPDADIDAILSLKVQAPLERRLQTIVYRKGLARSVKQARQLITHGHIAIDGRRVNIPGYLVKRTEESQIAYFGKSPFVSDSHAEKTRIMKPATAPKAMPQPEGHFRGRGRR</sequence>
<dbReference type="HOGENOM" id="CLU_089738_1_1_2"/>
<dbReference type="InterPro" id="IPR005710">
    <property type="entry name" value="Ribosomal_uS4_euk/arc"/>
</dbReference>
<dbReference type="InterPro" id="IPR022802">
    <property type="entry name" value="Ribosomal_uS4_arc"/>
</dbReference>
<dbReference type="PROSITE" id="PS00632">
    <property type="entry name" value="RIBOSOMAL_S4"/>
    <property type="match status" value="1"/>
</dbReference>
<dbReference type="AlphaFoldDB" id="L0HEL8"/>
<gene>
    <name evidence="6" type="primary">rps4</name>
    <name evidence="10" type="ordered locus">Metfor_0483</name>
</gene>
<dbReference type="CDD" id="cd00165">
    <property type="entry name" value="S4"/>
    <property type="match status" value="1"/>
</dbReference>
<dbReference type="GO" id="GO:0042274">
    <property type="term" value="P:ribosomal small subunit biogenesis"/>
    <property type="evidence" value="ECO:0007669"/>
    <property type="project" value="TreeGrafter"/>
</dbReference>
<dbReference type="Gene3D" id="3.10.290.10">
    <property type="entry name" value="RNA-binding S4 domain"/>
    <property type="match status" value="1"/>
</dbReference>
<keyword evidence="3 6" id="KW-0694">RNA-binding</keyword>
<feature type="region of interest" description="Disordered" evidence="7">
    <location>
        <begin position="179"/>
        <end position="199"/>
    </location>
</feature>
<dbReference type="eggNOG" id="arCOG04239">
    <property type="taxonomic scope" value="Archaea"/>
</dbReference>
<dbReference type="Pfam" id="PF01479">
    <property type="entry name" value="S4"/>
    <property type="match status" value="1"/>
</dbReference>
<comment type="subunit">
    <text evidence="6">Part of the 30S ribosomal subunit. Contacts protein S5. The interaction surface between S4 and S5 is involved in control of translational fidelity.</text>
</comment>
<dbReference type="InterPro" id="IPR036986">
    <property type="entry name" value="S4_RNA-bd_sf"/>
</dbReference>
<dbReference type="RefSeq" id="WP_015284518.1">
    <property type="nucleotide sequence ID" value="NC_019943.1"/>
</dbReference>
<dbReference type="NCBIfam" id="TIGR01018">
    <property type="entry name" value="uS4_arch"/>
    <property type="match status" value="1"/>
</dbReference>
<dbReference type="InterPro" id="IPR022801">
    <property type="entry name" value="Ribosomal_uS4"/>
</dbReference>
<reference evidence="11" key="1">
    <citation type="submission" date="2011-12" db="EMBL/GenBank/DDBJ databases">
        <title>Complete sequence of Methanoregula formicicum SMSP.</title>
        <authorList>
            <person name="Lucas S."/>
            <person name="Han J."/>
            <person name="Lapidus A."/>
            <person name="Cheng J.-F."/>
            <person name="Goodwin L."/>
            <person name="Pitluck S."/>
            <person name="Peters L."/>
            <person name="Ovchinnikova G."/>
            <person name="Teshima H."/>
            <person name="Detter J.C."/>
            <person name="Han C."/>
            <person name="Tapia R."/>
            <person name="Land M."/>
            <person name="Hauser L."/>
            <person name="Kyrpides N."/>
            <person name="Ivanova N."/>
            <person name="Pagani I."/>
            <person name="Imachi H."/>
            <person name="Tamaki H."/>
            <person name="Sekiguchi Y."/>
            <person name="Kamagata Y."/>
            <person name="Cadillo-Quiroz H."/>
            <person name="Zinder S."/>
            <person name="Liu W.-T."/>
            <person name="Woyke T."/>
        </authorList>
    </citation>
    <scope>NUCLEOTIDE SEQUENCE [LARGE SCALE GENOMIC DNA]</scope>
    <source>
        <strain evidence="11">DSM 22288 / NBRC 105244 / SMSP</strain>
    </source>
</reference>
<dbReference type="SMART" id="SM01390">
    <property type="entry name" value="Ribosomal_S4"/>
    <property type="match status" value="1"/>
</dbReference>
<dbReference type="HAMAP" id="MF_01306_A">
    <property type="entry name" value="Ribosomal_uS4_A"/>
    <property type="match status" value="1"/>
</dbReference>
<dbReference type="SUPFAM" id="SSF55174">
    <property type="entry name" value="Alpha-L RNA-binding motif"/>
    <property type="match status" value="1"/>
</dbReference>
<dbReference type="InterPro" id="IPR001912">
    <property type="entry name" value="Ribosomal_uS4_N"/>
</dbReference>
<dbReference type="NCBIfam" id="NF003139">
    <property type="entry name" value="PRK04051.1"/>
    <property type="match status" value="1"/>
</dbReference>
<dbReference type="GO" id="GO:0019843">
    <property type="term" value="F:rRNA binding"/>
    <property type="evidence" value="ECO:0007669"/>
    <property type="project" value="UniProtKB-UniRule"/>
</dbReference>
<keyword evidence="11" id="KW-1185">Reference proteome</keyword>
<dbReference type="KEGG" id="mfo:Metfor_0483"/>
<comment type="function">
    <text evidence="6">One of the primary rRNA binding proteins, it binds directly to 16S rRNA where it nucleates assembly of the body of the 30S subunit.</text>
</comment>
<evidence type="ECO:0000256" key="7">
    <source>
        <dbReference type="SAM" id="MobiDB-lite"/>
    </source>
</evidence>
<evidence type="ECO:0000256" key="1">
    <source>
        <dbReference type="ARBA" id="ARBA00007465"/>
    </source>
</evidence>
<dbReference type="GO" id="GO:0006412">
    <property type="term" value="P:translation"/>
    <property type="evidence" value="ECO:0007669"/>
    <property type="project" value="UniProtKB-UniRule"/>
</dbReference>
<evidence type="ECO:0000256" key="5">
    <source>
        <dbReference type="ARBA" id="ARBA00023274"/>
    </source>
</evidence>
<protein>
    <recommendedName>
        <fullName evidence="6">Small ribosomal subunit protein uS4</fullName>
    </recommendedName>
</protein>
<dbReference type="PANTHER" id="PTHR11831:SF5">
    <property type="entry name" value="40S RIBOSOMAL PROTEIN S9"/>
    <property type="match status" value="1"/>
</dbReference>
<evidence type="ECO:0000313" key="10">
    <source>
        <dbReference type="EMBL" id="AGB01554.1"/>
    </source>
</evidence>
<dbReference type="EMBL" id="CP003167">
    <property type="protein sequence ID" value="AGB01554.1"/>
    <property type="molecule type" value="Genomic_DNA"/>
</dbReference>
<dbReference type="PANTHER" id="PTHR11831">
    <property type="entry name" value="30S 40S RIBOSOMAL PROTEIN"/>
    <property type="match status" value="1"/>
</dbReference>
<evidence type="ECO:0000256" key="4">
    <source>
        <dbReference type="ARBA" id="ARBA00022980"/>
    </source>
</evidence>
<feature type="domain" description="Small ribosomal subunit protein uS4 N-terminal" evidence="9">
    <location>
        <begin position="2"/>
        <end position="107"/>
    </location>
</feature>
<dbReference type="SMART" id="SM00363">
    <property type="entry name" value="S4"/>
    <property type="match status" value="1"/>
</dbReference>
<dbReference type="InParanoid" id="L0HEL8"/>